<protein>
    <recommendedName>
        <fullName evidence="3">Lipocalin-like domain-containing protein</fullName>
    </recommendedName>
</protein>
<evidence type="ECO:0008006" key="3">
    <source>
        <dbReference type="Google" id="ProtNLM"/>
    </source>
</evidence>
<name>A0ABP9DA08_9BACT</name>
<proteinExistence type="predicted"/>
<dbReference type="Proteomes" id="UP001500298">
    <property type="component" value="Unassembled WGS sequence"/>
</dbReference>
<keyword evidence="2" id="KW-1185">Reference proteome</keyword>
<gene>
    <name evidence="1" type="ORF">GCM10023331_13720</name>
</gene>
<accession>A0ABP9DA08</accession>
<evidence type="ECO:0000313" key="1">
    <source>
        <dbReference type="EMBL" id="GAA4829697.1"/>
    </source>
</evidence>
<comment type="caution">
    <text evidence="1">The sequence shown here is derived from an EMBL/GenBank/DDBJ whole genome shotgun (WGS) entry which is preliminary data.</text>
</comment>
<reference evidence="2" key="1">
    <citation type="journal article" date="2019" name="Int. J. Syst. Evol. Microbiol.">
        <title>The Global Catalogue of Microorganisms (GCM) 10K type strain sequencing project: providing services to taxonomists for standard genome sequencing and annotation.</title>
        <authorList>
            <consortium name="The Broad Institute Genomics Platform"/>
            <consortium name="The Broad Institute Genome Sequencing Center for Infectious Disease"/>
            <person name="Wu L."/>
            <person name="Ma J."/>
        </authorList>
    </citation>
    <scope>NUCLEOTIDE SEQUENCE [LARGE SCALE GENOMIC DNA]</scope>
    <source>
        <strain evidence="2">JCM 18326</strain>
    </source>
</reference>
<organism evidence="1 2">
    <name type="scientific">Algivirga pacifica</name>
    <dbReference type="NCBI Taxonomy" id="1162670"/>
    <lineage>
        <taxon>Bacteria</taxon>
        <taxon>Pseudomonadati</taxon>
        <taxon>Bacteroidota</taxon>
        <taxon>Cytophagia</taxon>
        <taxon>Cytophagales</taxon>
        <taxon>Flammeovirgaceae</taxon>
        <taxon>Algivirga</taxon>
    </lineage>
</organism>
<dbReference type="EMBL" id="BAABJX010000021">
    <property type="protein sequence ID" value="GAA4829697.1"/>
    <property type="molecule type" value="Genomic_DNA"/>
</dbReference>
<sequence length="70" mass="7829">MILILLCITTTPLLSDDRIVRNPSSIPLSLCDNLNGLWVLQGKYKNSIFYSDTLSRSFSSTGDTIYSEVK</sequence>
<evidence type="ECO:0000313" key="2">
    <source>
        <dbReference type="Proteomes" id="UP001500298"/>
    </source>
</evidence>